<dbReference type="Proteomes" id="UP001470230">
    <property type="component" value="Unassembled WGS sequence"/>
</dbReference>
<keyword evidence="3" id="KW-1185">Reference proteome</keyword>
<name>A0ABR2K788_9EUKA</name>
<dbReference type="InterPro" id="IPR051681">
    <property type="entry name" value="Ser/Thr_Kinases-Pseudokinases"/>
</dbReference>
<dbReference type="InterPro" id="IPR011009">
    <property type="entry name" value="Kinase-like_dom_sf"/>
</dbReference>
<evidence type="ECO:0000313" key="2">
    <source>
        <dbReference type="EMBL" id="KAK8886738.1"/>
    </source>
</evidence>
<accession>A0ABR2K788</accession>
<evidence type="ECO:0000259" key="1">
    <source>
        <dbReference type="PROSITE" id="PS50011"/>
    </source>
</evidence>
<protein>
    <recommendedName>
        <fullName evidence="1">Protein kinase domain-containing protein</fullName>
    </recommendedName>
</protein>
<dbReference type="PROSITE" id="PS50011">
    <property type="entry name" value="PROTEIN_KINASE_DOM"/>
    <property type="match status" value="1"/>
</dbReference>
<dbReference type="PROSITE" id="PS00108">
    <property type="entry name" value="PROTEIN_KINASE_ST"/>
    <property type="match status" value="1"/>
</dbReference>
<dbReference type="SUPFAM" id="SSF56112">
    <property type="entry name" value="Protein kinase-like (PK-like)"/>
    <property type="match status" value="1"/>
</dbReference>
<dbReference type="InterPro" id="IPR000719">
    <property type="entry name" value="Prot_kinase_dom"/>
</dbReference>
<organism evidence="2 3">
    <name type="scientific">Tritrichomonas musculus</name>
    <dbReference type="NCBI Taxonomy" id="1915356"/>
    <lineage>
        <taxon>Eukaryota</taxon>
        <taxon>Metamonada</taxon>
        <taxon>Parabasalia</taxon>
        <taxon>Tritrichomonadida</taxon>
        <taxon>Tritrichomonadidae</taxon>
        <taxon>Tritrichomonas</taxon>
    </lineage>
</organism>
<gene>
    <name evidence="2" type="ORF">M9Y10_042206</name>
</gene>
<sequence>MDFLIDSSQAEHIPFYEKVISPGLIKEGQRIGKGGAGTVKQCSFLKKLNLHNFIIEVDSTYVVKEVSNDIDKMKYILREACISNIAVHPFISNLSAWSIFDNHDTYNPKFISLKGNLGDLRSLIGSKNQNEFIKRLPKKEKDSQNNEFKLSTWSSTEIYKLIYSICRSIWLLHRMNICHRDIKSQNIIVFQNKIPKITDFGSCRMKKQDLTDSATFLSAGYGAPELAYTKTSFPADVFSLAMTLYEILENTLIEDMLKEIGITGYTYINYISSESNRPPFSKAPDNWRDLIQSMWAADPAMRPTMDVVINTIEKEKFFLEGSNVNEILQYINDVKETEKNLYCFQANSTIKKLIHGVDESVNIENDFENNNVPYFMPFFYKSPLNEFIEDYNDDDAYDGKYDVFIHSIFSYSLNEKKNDEIELSMALYYMYDLFDYASAYKILIDLVSHDDINAKTIMDMIKIESEHSLFVKGMIHEAENEFQKAADIYCDCLEQDEISANVLGRLGRIYLYYGENDDIQNQGLKLMMNSSSMGNQFSSFHLGYFFLQKAIKKKRKNESFTNDIELSIKYFHSAPTFHDSNLMLAFSYKIQGDTKMADQYYQKVDLLFCGALDDYFNNFC</sequence>
<dbReference type="Pfam" id="PF00069">
    <property type="entry name" value="Pkinase"/>
    <property type="match status" value="1"/>
</dbReference>
<dbReference type="PANTHER" id="PTHR44329">
    <property type="entry name" value="SERINE/THREONINE-PROTEIN KINASE TNNI3K-RELATED"/>
    <property type="match status" value="1"/>
</dbReference>
<dbReference type="SUPFAM" id="SSF48452">
    <property type="entry name" value="TPR-like"/>
    <property type="match status" value="1"/>
</dbReference>
<reference evidence="2 3" key="1">
    <citation type="submission" date="2024-04" db="EMBL/GenBank/DDBJ databases">
        <title>Tritrichomonas musculus Genome.</title>
        <authorList>
            <person name="Alves-Ferreira E."/>
            <person name="Grigg M."/>
            <person name="Lorenzi H."/>
            <person name="Galac M."/>
        </authorList>
    </citation>
    <scope>NUCLEOTIDE SEQUENCE [LARGE SCALE GENOMIC DNA]</scope>
    <source>
        <strain evidence="2 3">EAF2021</strain>
    </source>
</reference>
<dbReference type="Gene3D" id="1.25.40.10">
    <property type="entry name" value="Tetratricopeptide repeat domain"/>
    <property type="match status" value="1"/>
</dbReference>
<evidence type="ECO:0000313" key="3">
    <source>
        <dbReference type="Proteomes" id="UP001470230"/>
    </source>
</evidence>
<dbReference type="InterPro" id="IPR011990">
    <property type="entry name" value="TPR-like_helical_dom_sf"/>
</dbReference>
<dbReference type="EMBL" id="JAPFFF010000007">
    <property type="protein sequence ID" value="KAK8886738.1"/>
    <property type="molecule type" value="Genomic_DNA"/>
</dbReference>
<feature type="domain" description="Protein kinase" evidence="1">
    <location>
        <begin position="25"/>
        <end position="318"/>
    </location>
</feature>
<proteinExistence type="predicted"/>
<dbReference type="SMART" id="SM00220">
    <property type="entry name" value="S_TKc"/>
    <property type="match status" value="1"/>
</dbReference>
<comment type="caution">
    <text evidence="2">The sequence shown here is derived from an EMBL/GenBank/DDBJ whole genome shotgun (WGS) entry which is preliminary data.</text>
</comment>
<dbReference type="Gene3D" id="1.10.510.10">
    <property type="entry name" value="Transferase(Phosphotransferase) domain 1"/>
    <property type="match status" value="1"/>
</dbReference>
<dbReference type="InterPro" id="IPR008271">
    <property type="entry name" value="Ser/Thr_kinase_AS"/>
</dbReference>